<gene>
    <name evidence="5" type="ORF">TVY486_0304020</name>
</gene>
<dbReference type="GO" id="GO:0030042">
    <property type="term" value="P:actin filament depolymerization"/>
    <property type="evidence" value="ECO:0007669"/>
    <property type="project" value="TreeGrafter"/>
</dbReference>
<dbReference type="SUPFAM" id="SSF50978">
    <property type="entry name" value="WD40 repeat-like"/>
    <property type="match status" value="2"/>
</dbReference>
<feature type="repeat" description="WD" evidence="4">
    <location>
        <begin position="518"/>
        <end position="560"/>
    </location>
</feature>
<dbReference type="InterPro" id="IPR015943">
    <property type="entry name" value="WD40/YVTN_repeat-like_dom_sf"/>
</dbReference>
<feature type="repeat" description="WD" evidence="4">
    <location>
        <begin position="475"/>
        <end position="516"/>
    </location>
</feature>
<protein>
    <recommendedName>
        <fullName evidence="6">Guanine nucleotide-binding protein subunit beta-like protein</fullName>
    </recommendedName>
</protein>
<feature type="repeat" description="WD" evidence="4">
    <location>
        <begin position="59"/>
        <end position="87"/>
    </location>
</feature>
<keyword evidence="1 4" id="KW-0853">WD repeat</keyword>
<keyword evidence="2" id="KW-0677">Repeat</keyword>
<reference evidence="5" key="1">
    <citation type="journal article" date="2012" name="Proc. Natl. Acad. Sci. U.S.A.">
        <title>Antigenic diversity is generated by distinct evolutionary mechanisms in African trypanosome species.</title>
        <authorList>
            <person name="Jackson A.P."/>
            <person name="Berry A."/>
            <person name="Aslett M."/>
            <person name="Allison H.C."/>
            <person name="Burton P."/>
            <person name="Vavrova-Anderson J."/>
            <person name="Brown R."/>
            <person name="Browne H."/>
            <person name="Corton N."/>
            <person name="Hauser H."/>
            <person name="Gamble J."/>
            <person name="Gilderthorp R."/>
            <person name="Marcello L."/>
            <person name="McQuillan J."/>
            <person name="Otto T.D."/>
            <person name="Quail M.A."/>
            <person name="Sanders M.J."/>
            <person name="van Tonder A."/>
            <person name="Ginger M.L."/>
            <person name="Field M.C."/>
            <person name="Barry J.D."/>
            <person name="Hertz-Fowler C."/>
            <person name="Berriman M."/>
        </authorList>
    </citation>
    <scope>NUCLEOTIDE SEQUENCE</scope>
    <source>
        <strain evidence="5">Y486</strain>
    </source>
</reference>
<sequence>MSVHKLLLHTTIPGAPSTTRAVTTSLSSYQSFVAYGSGNNVVVRDIAQTSGEVVCCWRHTVPVTAVRISPSGRLVASGDQKGTVILWWRRPDTHEVLNTAQLEGPVRDLAWTFDEERLVVVGDGRSNFAVAIGVTGNTIGCINGHTQNILSCDMRGERPYRVVTGSADSMVGLYEGPPFKFVRNVKEHAEKVMCVRYSPDMESIATVSRSGDIVLLDGKTADTQKSIKTGHKGSIFSLAWSADGCKIVTASADKCVKIFDVCTGSLVATCAIGTAAADMQQGIVYTTQGIVSSSLSGKLTVVNEQGEVLRSILGHQGRILLVHKEPSGLIVSVSVDRALVWQDDKAAAVGNAYEVPLATDMINAAAASEGKLFLKAGDELLCYTLNDSKLDVLLKEAASVMALAPTVDGYIALLMKNSFVIAGPDGGKVAEEKFERFDGSSAASFGQMVAFGGDKVVKLYRVAPGAPPVETLCFSGHHTGCVSCVAFSHDGLLLASGDACRNIFVWSSTDGSLLYKDLVFHTLRVTSLAFSPANKGWLFSGGMDASLIVWDLESKKRRMEDMAHRGGVSAVFWAADETLLSGGSDGCVRIWKRE</sequence>
<dbReference type="EMBL" id="HE573019">
    <property type="protein sequence ID" value="CCC47226.1"/>
    <property type="molecule type" value="Genomic_DNA"/>
</dbReference>
<dbReference type="PANTHER" id="PTHR19856:SF0">
    <property type="entry name" value="WD REPEAT-CONTAINING PROTEIN 1"/>
    <property type="match status" value="1"/>
</dbReference>
<dbReference type="PROSITE" id="PS50082">
    <property type="entry name" value="WD_REPEATS_2"/>
    <property type="match status" value="5"/>
</dbReference>
<dbReference type="Pfam" id="PF00400">
    <property type="entry name" value="WD40"/>
    <property type="match status" value="6"/>
</dbReference>
<dbReference type="PROSITE" id="PS50294">
    <property type="entry name" value="WD_REPEATS_REGION"/>
    <property type="match status" value="3"/>
</dbReference>
<organism evidence="5">
    <name type="scientific">Trypanosoma vivax (strain Y486)</name>
    <dbReference type="NCBI Taxonomy" id="1055687"/>
    <lineage>
        <taxon>Eukaryota</taxon>
        <taxon>Discoba</taxon>
        <taxon>Euglenozoa</taxon>
        <taxon>Kinetoplastea</taxon>
        <taxon>Metakinetoplastina</taxon>
        <taxon>Trypanosomatida</taxon>
        <taxon>Trypanosomatidae</taxon>
        <taxon>Trypanosoma</taxon>
        <taxon>Duttonella</taxon>
    </lineage>
</organism>
<dbReference type="Gene3D" id="2.130.10.10">
    <property type="entry name" value="YVTN repeat-like/Quinoprotein amine dehydrogenase"/>
    <property type="match status" value="2"/>
</dbReference>
<evidence type="ECO:0000313" key="5">
    <source>
        <dbReference type="EMBL" id="CCC47226.1"/>
    </source>
</evidence>
<dbReference type="GO" id="GO:0030864">
    <property type="term" value="C:cortical actin cytoskeleton"/>
    <property type="evidence" value="ECO:0007669"/>
    <property type="project" value="TreeGrafter"/>
</dbReference>
<dbReference type="VEuPathDB" id="TriTrypDB:TvY486_0304020"/>
<dbReference type="PANTHER" id="PTHR19856">
    <property type="entry name" value="WD-REPEATCONTAINING PROTEIN WDR1"/>
    <property type="match status" value="1"/>
</dbReference>
<dbReference type="GO" id="GO:0051015">
    <property type="term" value="F:actin filament binding"/>
    <property type="evidence" value="ECO:0007669"/>
    <property type="project" value="TreeGrafter"/>
</dbReference>
<dbReference type="InterPro" id="IPR036322">
    <property type="entry name" value="WD40_repeat_dom_sf"/>
</dbReference>
<evidence type="ECO:0000256" key="1">
    <source>
        <dbReference type="ARBA" id="ARBA00022574"/>
    </source>
</evidence>
<dbReference type="SMART" id="SM00320">
    <property type="entry name" value="WD40"/>
    <property type="match status" value="8"/>
</dbReference>
<dbReference type="InterPro" id="IPR019775">
    <property type="entry name" value="WD40_repeat_CS"/>
</dbReference>
<accession>G0TTE5</accession>
<keyword evidence="3" id="KW-0687">Ribonucleoprotein</keyword>
<dbReference type="InterPro" id="IPR001680">
    <property type="entry name" value="WD40_rpt"/>
</dbReference>
<evidence type="ECO:0008006" key="6">
    <source>
        <dbReference type="Google" id="ProtNLM"/>
    </source>
</evidence>
<evidence type="ECO:0000256" key="2">
    <source>
        <dbReference type="ARBA" id="ARBA00022737"/>
    </source>
</evidence>
<feature type="repeat" description="WD" evidence="4">
    <location>
        <begin position="561"/>
        <end position="594"/>
    </location>
</feature>
<evidence type="ECO:0000256" key="3">
    <source>
        <dbReference type="ARBA" id="ARBA00022980"/>
    </source>
</evidence>
<name>G0TTE5_TRYVY</name>
<dbReference type="AlphaFoldDB" id="G0TTE5"/>
<proteinExistence type="predicted"/>
<evidence type="ECO:0000256" key="4">
    <source>
        <dbReference type="PROSITE-ProRule" id="PRU00221"/>
    </source>
</evidence>
<dbReference type="GO" id="GO:0005840">
    <property type="term" value="C:ribosome"/>
    <property type="evidence" value="ECO:0007669"/>
    <property type="project" value="UniProtKB-KW"/>
</dbReference>
<dbReference type="PROSITE" id="PS00678">
    <property type="entry name" value="WD_REPEATS_1"/>
    <property type="match status" value="1"/>
</dbReference>
<feature type="repeat" description="WD" evidence="4">
    <location>
        <begin position="228"/>
        <end position="269"/>
    </location>
</feature>
<keyword evidence="3" id="KW-0689">Ribosomal protein</keyword>